<dbReference type="RefSeq" id="WP_344793861.1">
    <property type="nucleotide sequence ID" value="NZ_BAABAU010000001.1"/>
</dbReference>
<organism evidence="2 3">
    <name type="scientific">Frondihabitans peucedani</name>
    <dbReference type="NCBI Taxonomy" id="598626"/>
    <lineage>
        <taxon>Bacteria</taxon>
        <taxon>Bacillati</taxon>
        <taxon>Actinomycetota</taxon>
        <taxon>Actinomycetes</taxon>
        <taxon>Micrococcales</taxon>
        <taxon>Microbacteriaceae</taxon>
        <taxon>Frondihabitans</taxon>
    </lineage>
</organism>
<reference evidence="3" key="1">
    <citation type="journal article" date="2019" name="Int. J. Syst. Evol. Microbiol.">
        <title>The Global Catalogue of Microorganisms (GCM) 10K type strain sequencing project: providing services to taxonomists for standard genome sequencing and annotation.</title>
        <authorList>
            <consortium name="The Broad Institute Genomics Platform"/>
            <consortium name="The Broad Institute Genome Sequencing Center for Infectious Disease"/>
            <person name="Wu L."/>
            <person name="Ma J."/>
        </authorList>
    </citation>
    <scope>NUCLEOTIDE SEQUENCE [LARGE SCALE GENOMIC DNA]</scope>
    <source>
        <strain evidence="3">JCM 17442</strain>
    </source>
</reference>
<dbReference type="InterPro" id="IPR008030">
    <property type="entry name" value="NmrA-like"/>
</dbReference>
<dbReference type="PANTHER" id="PTHR47129:SF1">
    <property type="entry name" value="NMRA-LIKE DOMAIN-CONTAINING PROTEIN"/>
    <property type="match status" value="1"/>
</dbReference>
<dbReference type="InterPro" id="IPR052718">
    <property type="entry name" value="NmrA-type_oxidoreductase"/>
</dbReference>
<accession>A0ABP8DZC3</accession>
<dbReference type="InterPro" id="IPR036291">
    <property type="entry name" value="NAD(P)-bd_dom_sf"/>
</dbReference>
<comment type="caution">
    <text evidence="2">The sequence shown here is derived from an EMBL/GenBank/DDBJ whole genome shotgun (WGS) entry which is preliminary data.</text>
</comment>
<feature type="domain" description="NmrA-like" evidence="1">
    <location>
        <begin position="2"/>
        <end position="224"/>
    </location>
</feature>
<gene>
    <name evidence="2" type="ORF">GCM10022256_09340</name>
</gene>
<name>A0ABP8DZC3_9MICO</name>
<protein>
    <submittedName>
        <fullName evidence="2">NAD(P)H-binding protein</fullName>
    </submittedName>
</protein>
<dbReference type="Proteomes" id="UP001501594">
    <property type="component" value="Unassembled WGS sequence"/>
</dbReference>
<dbReference type="EMBL" id="BAABAU010000001">
    <property type="protein sequence ID" value="GAA4265322.1"/>
    <property type="molecule type" value="Genomic_DNA"/>
</dbReference>
<keyword evidence="3" id="KW-1185">Reference proteome</keyword>
<dbReference type="Pfam" id="PF05368">
    <property type="entry name" value="NmrA"/>
    <property type="match status" value="1"/>
</dbReference>
<evidence type="ECO:0000259" key="1">
    <source>
        <dbReference type="Pfam" id="PF05368"/>
    </source>
</evidence>
<dbReference type="SUPFAM" id="SSF51735">
    <property type="entry name" value="NAD(P)-binding Rossmann-fold domains"/>
    <property type="match status" value="1"/>
</dbReference>
<dbReference type="PANTHER" id="PTHR47129">
    <property type="entry name" value="QUINONE OXIDOREDUCTASE 2"/>
    <property type="match status" value="1"/>
</dbReference>
<sequence>MIVVTGAGGRLGGAVLTELLERIEPSDLGVSTTRPEEFGELAERGVRVRRGSFDDPASLRESFAGADRLLVVSAPRQGSEAVDAHRTAIDAARDAGVGRLFYTSHVGADSLSAFPPTVTHAATEVLLAESGVPFTSLRNGFYADTPLRLLQGAAETGELRVPVDAPVSWTQHRDLAPGIASLLVDESVTDPAINLTAEAAFDLDTLADIASEALGRRISVTHLGDDEYRAELTAAGTPALGVTMMLGIFRASRQRHLGIVDPALARLIGRPTTSLVDTIRETLAA</sequence>
<evidence type="ECO:0000313" key="2">
    <source>
        <dbReference type="EMBL" id="GAA4265322.1"/>
    </source>
</evidence>
<evidence type="ECO:0000313" key="3">
    <source>
        <dbReference type="Proteomes" id="UP001501594"/>
    </source>
</evidence>
<dbReference type="Gene3D" id="3.40.50.720">
    <property type="entry name" value="NAD(P)-binding Rossmann-like Domain"/>
    <property type="match status" value="1"/>
</dbReference>
<proteinExistence type="predicted"/>
<dbReference type="Gene3D" id="3.90.25.10">
    <property type="entry name" value="UDP-galactose 4-epimerase, domain 1"/>
    <property type="match status" value="1"/>
</dbReference>